<keyword evidence="1" id="KW-0732">Signal</keyword>
<dbReference type="Pfam" id="PF01547">
    <property type="entry name" value="SBP_bac_1"/>
    <property type="match status" value="1"/>
</dbReference>
<dbReference type="InterPro" id="IPR050490">
    <property type="entry name" value="Bact_solute-bd_prot1"/>
</dbReference>
<feature type="signal peptide" evidence="1">
    <location>
        <begin position="1"/>
        <end position="19"/>
    </location>
</feature>
<dbReference type="STRING" id="439292.Bsel_0448"/>
<evidence type="ECO:0000313" key="2">
    <source>
        <dbReference type="EMBL" id="ADH97986.1"/>
    </source>
</evidence>
<evidence type="ECO:0000256" key="1">
    <source>
        <dbReference type="SAM" id="SignalP"/>
    </source>
</evidence>
<protein>
    <submittedName>
        <fullName evidence="2">Extracellular solute-binding protein family 1</fullName>
    </submittedName>
</protein>
<dbReference type="PANTHER" id="PTHR43649">
    <property type="entry name" value="ARABINOSE-BINDING PROTEIN-RELATED"/>
    <property type="match status" value="1"/>
</dbReference>
<dbReference type="PANTHER" id="PTHR43649:SF17">
    <property type="entry name" value="ABC TRANSPORTER SOLUTE BINDING PROTEIN-SUGAR TRANSPORT"/>
    <property type="match status" value="1"/>
</dbReference>
<dbReference type="RefSeq" id="WP_013171415.1">
    <property type="nucleotide sequence ID" value="NC_014219.1"/>
</dbReference>
<proteinExistence type="predicted"/>
<dbReference type="OrthoDB" id="2643984at2"/>
<organism evidence="2 3">
    <name type="scientific">Bacillus selenitireducens (strain ATCC 700615 / DSM 15326 / MLS10)</name>
    <dbReference type="NCBI Taxonomy" id="439292"/>
    <lineage>
        <taxon>Bacteria</taxon>
        <taxon>Bacillati</taxon>
        <taxon>Bacillota</taxon>
        <taxon>Bacilli</taxon>
        <taxon>Bacillales</taxon>
        <taxon>Bacillaceae</taxon>
        <taxon>Salisediminibacterium</taxon>
    </lineage>
</organism>
<dbReference type="Proteomes" id="UP000000271">
    <property type="component" value="Chromosome"/>
</dbReference>
<reference evidence="2" key="1">
    <citation type="submission" date="2009-10" db="EMBL/GenBank/DDBJ databases">
        <title>Complete sequence of Bacillus selenitireducens MLS10.</title>
        <authorList>
            <consortium name="US DOE Joint Genome Institute"/>
            <person name="Lucas S."/>
            <person name="Copeland A."/>
            <person name="Lapidus A."/>
            <person name="Glavina del Rio T."/>
            <person name="Dalin E."/>
            <person name="Tice H."/>
            <person name="Bruce D."/>
            <person name="Goodwin L."/>
            <person name="Pitluck S."/>
            <person name="Sims D."/>
            <person name="Brettin T."/>
            <person name="Detter J.C."/>
            <person name="Han C."/>
            <person name="Larimer F."/>
            <person name="Land M."/>
            <person name="Hauser L."/>
            <person name="Kyrpides N."/>
            <person name="Ovchinnikova G."/>
            <person name="Stolz J."/>
        </authorList>
    </citation>
    <scope>NUCLEOTIDE SEQUENCE [LARGE SCALE GENOMIC DNA]</scope>
    <source>
        <strain evidence="2">MLS10</strain>
    </source>
</reference>
<keyword evidence="3" id="KW-1185">Reference proteome</keyword>
<dbReference type="EMBL" id="CP001791">
    <property type="protein sequence ID" value="ADH97986.1"/>
    <property type="molecule type" value="Genomic_DNA"/>
</dbReference>
<feature type="chain" id="PRO_5038674604" evidence="1">
    <location>
        <begin position="20"/>
        <end position="460"/>
    </location>
</feature>
<dbReference type="PROSITE" id="PS51257">
    <property type="entry name" value="PROKAR_LIPOPROTEIN"/>
    <property type="match status" value="1"/>
</dbReference>
<dbReference type="SUPFAM" id="SSF53850">
    <property type="entry name" value="Periplasmic binding protein-like II"/>
    <property type="match status" value="1"/>
</dbReference>
<dbReference type="KEGG" id="bse:Bsel_0448"/>
<accession>D6XXC9</accession>
<sequence length="460" mass="51792">MKKQRMVQAAMAGTLVVLAACGNENVDEAGAENQSQNENDVNNAAEEMNEADQEPVTIKWYNWDNDVMAQTSEQYIADFEEEYPHITVESISMVPGDSLGTLQNLDILLSSGEKVDVISFPNVDSLYQRAEMGALAPLDEFYDNEGITPNDEYFINPMVNDDYYGIQYNATLNFMMLNKDAFDEAGLDIPDASWTWADFEEYAGQLVNKEGDNQRYGAYFHTWPLYMNPPAQTLMKHPFLYEDGTTNFADESFPEMFAMRERLETEGITKTYAESLGADLGYRTEYFNENASMLLTGSWMIGEAGDTDLNPHDFTTAFAPVPVLNEGDPSEYYMGGNFFGIGNTSEYKDEAYLFARHVSTNLSDSRSELPGWKKGDPQPVVERMIDGNEDQIDVDSLMYTLFGDDISYLDASQISITYAGELDSILVDGFGMYMLDNEPLDEVQAWMVEEATKVIDSYNE</sequence>
<dbReference type="AlphaFoldDB" id="D6XXC9"/>
<dbReference type="eggNOG" id="COG1653">
    <property type="taxonomic scope" value="Bacteria"/>
</dbReference>
<dbReference type="InterPro" id="IPR006059">
    <property type="entry name" value="SBP"/>
</dbReference>
<dbReference type="HOGENOM" id="CLU_031285_10_5_9"/>
<evidence type="ECO:0000313" key="3">
    <source>
        <dbReference type="Proteomes" id="UP000000271"/>
    </source>
</evidence>
<gene>
    <name evidence="2" type="ordered locus">Bsel_0448</name>
</gene>
<name>D6XXC9_BACIE</name>
<dbReference type="Gene3D" id="3.40.190.10">
    <property type="entry name" value="Periplasmic binding protein-like II"/>
    <property type="match status" value="1"/>
</dbReference>